<feature type="compositionally biased region" description="Basic and acidic residues" evidence="1">
    <location>
        <begin position="32"/>
        <end position="54"/>
    </location>
</feature>
<protein>
    <recommendedName>
        <fullName evidence="5">LysM domain-containing protein</fullName>
    </recommendedName>
</protein>
<evidence type="ECO:0000256" key="1">
    <source>
        <dbReference type="SAM" id="MobiDB-lite"/>
    </source>
</evidence>
<evidence type="ECO:0000256" key="2">
    <source>
        <dbReference type="SAM" id="SignalP"/>
    </source>
</evidence>
<feature type="chain" id="PRO_5047065830" description="LysM domain-containing protein" evidence="2">
    <location>
        <begin position="31"/>
        <end position="217"/>
    </location>
</feature>
<organism evidence="3 4">
    <name type="scientific">Streptomyces pimonensis</name>
    <dbReference type="NCBI Taxonomy" id="2860288"/>
    <lineage>
        <taxon>Bacteria</taxon>
        <taxon>Bacillati</taxon>
        <taxon>Actinomycetota</taxon>
        <taxon>Actinomycetes</taxon>
        <taxon>Kitasatosporales</taxon>
        <taxon>Streptomycetaceae</taxon>
        <taxon>Streptomyces</taxon>
    </lineage>
</organism>
<dbReference type="InterPro" id="IPR036779">
    <property type="entry name" value="LysM_dom_sf"/>
</dbReference>
<dbReference type="Gene3D" id="3.10.350.10">
    <property type="entry name" value="LysM domain"/>
    <property type="match status" value="1"/>
</dbReference>
<dbReference type="RefSeq" id="WP_371242493.1">
    <property type="nucleotide sequence ID" value="NZ_JAHWZY010000036.1"/>
</dbReference>
<feature type="region of interest" description="Disordered" evidence="1">
    <location>
        <begin position="28"/>
        <end position="54"/>
    </location>
</feature>
<proteinExistence type="predicted"/>
<name>A0ABV4J948_9ACTN</name>
<sequence>MRHIRRRGLTLSIISGLAAGSMLLATSQAAATEDRDRPPRPSAGHTKDRTRHETHTVARGNTLWEIAEDHYGDGTTWWVLFGANAGTIERTARDHERDGSDIGHWVFPETELAVPDPTAVKTGVQAVQEALDRALTQHPQLLGSTLCPGAQAPEDIGECFPGLLDRAPLLLDRLNLLEEVSGSALLELVEPFLICVTEDEDAAACLTEAILALPAQE</sequence>
<dbReference type="InterPro" id="IPR018392">
    <property type="entry name" value="LysM"/>
</dbReference>
<comment type="caution">
    <text evidence="3">The sequence shown here is derived from an EMBL/GenBank/DDBJ whole genome shotgun (WGS) entry which is preliminary data.</text>
</comment>
<keyword evidence="4" id="KW-1185">Reference proteome</keyword>
<evidence type="ECO:0000313" key="4">
    <source>
        <dbReference type="Proteomes" id="UP001567537"/>
    </source>
</evidence>
<gene>
    <name evidence="3" type="ORF">KYY02_26850</name>
</gene>
<accession>A0ABV4J948</accession>
<dbReference type="EMBL" id="JAHWZY010000036">
    <property type="protein sequence ID" value="MEZ3182156.1"/>
    <property type="molecule type" value="Genomic_DNA"/>
</dbReference>
<evidence type="ECO:0000313" key="3">
    <source>
        <dbReference type="EMBL" id="MEZ3182156.1"/>
    </source>
</evidence>
<evidence type="ECO:0008006" key="5">
    <source>
        <dbReference type="Google" id="ProtNLM"/>
    </source>
</evidence>
<dbReference type="CDD" id="cd00118">
    <property type="entry name" value="LysM"/>
    <property type="match status" value="1"/>
</dbReference>
<feature type="signal peptide" evidence="2">
    <location>
        <begin position="1"/>
        <end position="30"/>
    </location>
</feature>
<dbReference type="Proteomes" id="UP001567537">
    <property type="component" value="Unassembled WGS sequence"/>
</dbReference>
<reference evidence="3 4" key="1">
    <citation type="journal article" date="2021" name="Res Sq">
        <title>Streptomyces Pimoensis sp. nov., Isolated From the Taklimakan Desert in Xinjiang, China.</title>
        <authorList>
            <person name="Zhang P."/>
            <person name="Luo X."/>
            <person name="Luo X."/>
            <person name="Liu Z."/>
            <person name="Xia Z."/>
            <person name="Wan C."/>
            <person name="zhang L."/>
        </authorList>
    </citation>
    <scope>NUCLEOTIDE SEQUENCE [LARGE SCALE GENOMIC DNA]</scope>
    <source>
        <strain evidence="3 4">TRM75549</strain>
    </source>
</reference>
<keyword evidence="2" id="KW-0732">Signal</keyword>